<feature type="transmembrane region" description="Helical" evidence="9">
    <location>
        <begin position="28"/>
        <end position="48"/>
    </location>
</feature>
<dbReference type="GO" id="GO:0016020">
    <property type="term" value="C:membrane"/>
    <property type="evidence" value="ECO:0007669"/>
    <property type="project" value="UniProtKB-SubCell"/>
</dbReference>
<evidence type="ECO:0000256" key="3">
    <source>
        <dbReference type="ARBA" id="ARBA00022538"/>
    </source>
</evidence>
<accession>A0A7H9HV61</accession>
<name>A0A7H9HV61_9SACH</name>
<keyword evidence="6 9" id="KW-1133">Transmembrane helix</keyword>
<evidence type="ECO:0000256" key="7">
    <source>
        <dbReference type="ARBA" id="ARBA00023065"/>
    </source>
</evidence>
<evidence type="ECO:0000256" key="9">
    <source>
        <dbReference type="SAM" id="Phobius"/>
    </source>
</evidence>
<protein>
    <recommendedName>
        <fullName evidence="14">Potassium transporter</fullName>
    </recommendedName>
</protein>
<comment type="subcellular location">
    <subcellularLocation>
        <location evidence="1">Membrane</location>
        <topology evidence="1">Multi-pass membrane protein</topology>
    </subcellularLocation>
</comment>
<reference evidence="12 13" key="1">
    <citation type="submission" date="2020-06" db="EMBL/GenBank/DDBJ databases">
        <title>The yeast mating-type switching endonuclease HO is a domesticated member of an unorthodox homing genetic element family.</title>
        <authorList>
            <person name="Coughlan A.Y."/>
            <person name="Lombardi L."/>
            <person name="Braun-Galleani S."/>
            <person name="Martos A.R."/>
            <person name="Galeote V."/>
            <person name="Bigey F."/>
            <person name="Dequin S."/>
            <person name="Byrne K.P."/>
            <person name="Wolfe K.H."/>
        </authorList>
    </citation>
    <scope>NUCLEOTIDE SEQUENCE [LARGE SCALE GENOMIC DNA]</scope>
    <source>
        <strain evidence="12 13">CBS2947</strain>
    </source>
</reference>
<proteinExistence type="predicted"/>
<keyword evidence="8 9" id="KW-0472">Membrane</keyword>
<evidence type="ECO:0000256" key="8">
    <source>
        <dbReference type="ARBA" id="ARBA00023136"/>
    </source>
</evidence>
<feature type="transmembrane region" description="Helical" evidence="9">
    <location>
        <begin position="435"/>
        <end position="453"/>
    </location>
</feature>
<evidence type="ECO:0000313" key="13">
    <source>
        <dbReference type="Proteomes" id="UP000510647"/>
    </source>
</evidence>
<evidence type="ECO:0000256" key="5">
    <source>
        <dbReference type="ARBA" id="ARBA00022958"/>
    </source>
</evidence>
<dbReference type="NCBIfam" id="TIGR00794">
    <property type="entry name" value="kup"/>
    <property type="match status" value="1"/>
</dbReference>
<keyword evidence="7" id="KW-0406">Ion transport</keyword>
<dbReference type="OrthoDB" id="504708at2759"/>
<feature type="transmembrane region" description="Helical" evidence="9">
    <location>
        <begin position="312"/>
        <end position="334"/>
    </location>
</feature>
<keyword evidence="4 9" id="KW-0812">Transmembrane</keyword>
<dbReference type="InterPro" id="IPR053951">
    <property type="entry name" value="K_trans_N"/>
</dbReference>
<feature type="domain" description="K+ potassium transporter C-terminal" evidence="11">
    <location>
        <begin position="590"/>
        <end position="675"/>
    </location>
</feature>
<evidence type="ECO:0000256" key="2">
    <source>
        <dbReference type="ARBA" id="ARBA00022448"/>
    </source>
</evidence>
<feature type="domain" description="K+ potassium transporter integral membrane" evidence="10">
    <location>
        <begin position="36"/>
        <end position="533"/>
    </location>
</feature>
<keyword evidence="13" id="KW-1185">Reference proteome</keyword>
<feature type="transmembrane region" description="Helical" evidence="9">
    <location>
        <begin position="465"/>
        <end position="487"/>
    </location>
</feature>
<feature type="transmembrane region" description="Helical" evidence="9">
    <location>
        <begin position="208"/>
        <end position="226"/>
    </location>
</feature>
<feature type="transmembrane region" description="Helical" evidence="9">
    <location>
        <begin position="166"/>
        <end position="188"/>
    </location>
</feature>
<evidence type="ECO:0008006" key="14">
    <source>
        <dbReference type="Google" id="ProtNLM"/>
    </source>
</evidence>
<dbReference type="InterPro" id="IPR003855">
    <property type="entry name" value="K+_transporter"/>
</dbReference>
<feature type="transmembrane region" description="Helical" evidence="9">
    <location>
        <begin position="68"/>
        <end position="89"/>
    </location>
</feature>
<dbReference type="Proteomes" id="UP000510647">
    <property type="component" value="Chromosome 6"/>
</dbReference>
<evidence type="ECO:0000256" key="6">
    <source>
        <dbReference type="ARBA" id="ARBA00022989"/>
    </source>
</evidence>
<keyword evidence="2" id="KW-0813">Transport</keyword>
<keyword evidence="3" id="KW-0633">Potassium transport</keyword>
<sequence>MFSGMDQVEESSLETQAGRKKQSTKRKILDVAFLGFTSLGAIYGDIGTSPLYVLNTVFPGDSVSSKDVLGGVSCIFWLFTLVVIIKYCLLVLSMGPNNGEGGQVAIYCKLSRVLKTGPTGVKLPGMKEYDDFQLLTRSETMDSAVSGNSSIPEGPSLLSNRKFKKVFSFATMCACFLGCSLVMADGLLTPTTSVLSAVDGIAVAVPSFSGKVMPVAVCILLALFFIQPFGSQFISMAFSPIITVWFVTLFVIGIINIVRHPDIFRALSPKYAIDFLKEQGDVNVLGSVMLSITGCEAMFADVGHFSPLSVQLTLGCFVYPCLMIAYLGQASYLLDHPEGISNVFFNSVPGPLSGGFYWYVFVLSTLATVIASQALILGCFSILNQMIQIECFPRLNVIHRSAKHVGQIFIPTVNFLLMIAVIFTCVGFKSSSRVTAAYGLGVSMDLFITSFLLSATMIINFKVHFAFALLYFLSFGALEMCLIIANMKKVPHGAWFTLMVTGTMFSFISLWRWGVSSKHSKERERRVRLKDILYRGRDLNLSFIPGNKESLEGNSHSNSLLVRRQEGVPFELSRYRGVTFMYTDPSLLLNSPNTVPEVFKELVTNFPSLPSLFIFVGIKIATVPHVNDDERILIQAMGDVNGLYRCIVRYGFMDKVKMNETLVETILRRIEDLDPEYVQDVIQGGEWNPLNIFGRVHLSGERKHYKVNFKNDIFSFTLFRFIGESVRALFIEKAFAPLYSIQSIPSSIVSYENPNYERILYVGNELKI</sequence>
<evidence type="ECO:0000313" key="12">
    <source>
        <dbReference type="EMBL" id="QLQ81250.1"/>
    </source>
</evidence>
<dbReference type="InterPro" id="IPR053952">
    <property type="entry name" value="K_trans_C"/>
</dbReference>
<organism evidence="12 13">
    <name type="scientific">Torulaspora globosa</name>
    <dbReference type="NCBI Taxonomy" id="48254"/>
    <lineage>
        <taxon>Eukaryota</taxon>
        <taxon>Fungi</taxon>
        <taxon>Dikarya</taxon>
        <taxon>Ascomycota</taxon>
        <taxon>Saccharomycotina</taxon>
        <taxon>Saccharomycetes</taxon>
        <taxon>Saccharomycetales</taxon>
        <taxon>Saccharomycetaceae</taxon>
        <taxon>Torulaspora</taxon>
    </lineage>
</organism>
<dbReference type="AlphaFoldDB" id="A0A7H9HV61"/>
<evidence type="ECO:0000259" key="10">
    <source>
        <dbReference type="Pfam" id="PF02705"/>
    </source>
</evidence>
<evidence type="ECO:0000256" key="4">
    <source>
        <dbReference type="ARBA" id="ARBA00022692"/>
    </source>
</evidence>
<feature type="transmembrane region" description="Helical" evidence="9">
    <location>
        <begin position="233"/>
        <end position="258"/>
    </location>
</feature>
<evidence type="ECO:0000259" key="11">
    <source>
        <dbReference type="Pfam" id="PF22776"/>
    </source>
</evidence>
<dbReference type="Pfam" id="PF02705">
    <property type="entry name" value="K_trans"/>
    <property type="match status" value="1"/>
</dbReference>
<feature type="transmembrane region" description="Helical" evidence="9">
    <location>
        <begin position="356"/>
        <end position="383"/>
    </location>
</feature>
<dbReference type="PANTHER" id="PTHR30540:SF83">
    <property type="entry name" value="K+ POTASSIUM TRANSPORTER"/>
    <property type="match status" value="1"/>
</dbReference>
<evidence type="ECO:0000256" key="1">
    <source>
        <dbReference type="ARBA" id="ARBA00004141"/>
    </source>
</evidence>
<feature type="transmembrane region" description="Helical" evidence="9">
    <location>
        <begin position="404"/>
        <end position="429"/>
    </location>
</feature>
<dbReference type="GO" id="GO:0015079">
    <property type="term" value="F:potassium ion transmembrane transporter activity"/>
    <property type="evidence" value="ECO:0007669"/>
    <property type="project" value="InterPro"/>
</dbReference>
<dbReference type="PANTHER" id="PTHR30540">
    <property type="entry name" value="OSMOTIC STRESS POTASSIUM TRANSPORTER"/>
    <property type="match status" value="1"/>
</dbReference>
<keyword evidence="5" id="KW-0630">Potassium</keyword>
<gene>
    <name evidence="12" type="ORF">HG537_0F00110</name>
</gene>
<dbReference type="EMBL" id="CP059272">
    <property type="protein sequence ID" value="QLQ81250.1"/>
    <property type="molecule type" value="Genomic_DNA"/>
</dbReference>
<dbReference type="Pfam" id="PF22776">
    <property type="entry name" value="K_trans_C"/>
    <property type="match status" value="1"/>
</dbReference>
<feature type="transmembrane region" description="Helical" evidence="9">
    <location>
        <begin position="493"/>
        <end position="515"/>
    </location>
</feature>